<dbReference type="GO" id="GO:0008033">
    <property type="term" value="P:tRNA processing"/>
    <property type="evidence" value="ECO:0007669"/>
    <property type="project" value="UniProtKB-KW"/>
</dbReference>
<keyword evidence="2" id="KW-0540">Nuclease</keyword>
<dbReference type="InterPro" id="IPR000100">
    <property type="entry name" value="RNase_P"/>
</dbReference>
<name>A0A0G1I383_UNCK3</name>
<dbReference type="Gene3D" id="3.30.230.10">
    <property type="match status" value="1"/>
</dbReference>
<dbReference type="GO" id="GO:0004526">
    <property type="term" value="F:ribonuclease P activity"/>
    <property type="evidence" value="ECO:0007669"/>
    <property type="project" value="InterPro"/>
</dbReference>
<keyword evidence="4" id="KW-0378">Hydrolase</keyword>
<dbReference type="InterPro" id="IPR020568">
    <property type="entry name" value="Ribosomal_Su5_D2-typ_SF"/>
</dbReference>
<accession>A0A0G1I383</accession>
<comment type="caution">
    <text evidence="6">The sequence shown here is derived from an EMBL/GenBank/DDBJ whole genome shotgun (WGS) entry which is preliminary data.</text>
</comment>
<protein>
    <submittedName>
        <fullName evidence="6">Ribonuclease P protein component</fullName>
    </submittedName>
</protein>
<keyword evidence="3" id="KW-0255">Endonuclease</keyword>
<evidence type="ECO:0000256" key="3">
    <source>
        <dbReference type="ARBA" id="ARBA00022759"/>
    </source>
</evidence>
<dbReference type="GO" id="GO:0000049">
    <property type="term" value="F:tRNA binding"/>
    <property type="evidence" value="ECO:0007669"/>
    <property type="project" value="InterPro"/>
</dbReference>
<evidence type="ECO:0000256" key="1">
    <source>
        <dbReference type="ARBA" id="ARBA00022694"/>
    </source>
</evidence>
<dbReference type="InterPro" id="IPR014721">
    <property type="entry name" value="Ribsml_uS5_D2-typ_fold_subgr"/>
</dbReference>
<evidence type="ECO:0000256" key="2">
    <source>
        <dbReference type="ARBA" id="ARBA00022722"/>
    </source>
</evidence>
<keyword evidence="5" id="KW-0694">RNA-binding</keyword>
<dbReference type="AlphaFoldDB" id="A0A0G1I383"/>
<evidence type="ECO:0000313" key="7">
    <source>
        <dbReference type="Proteomes" id="UP000034752"/>
    </source>
</evidence>
<organism evidence="6 7">
    <name type="scientific">candidate division Kazan bacterium GW2011_GWA1_44_22</name>
    <dbReference type="NCBI Taxonomy" id="1620410"/>
    <lineage>
        <taxon>Bacteria</taxon>
        <taxon>Bacteria division Kazan-3B-28</taxon>
    </lineage>
</organism>
<dbReference type="EMBL" id="LCIJ01000001">
    <property type="protein sequence ID" value="KKT53258.1"/>
    <property type="molecule type" value="Genomic_DNA"/>
</dbReference>
<dbReference type="SUPFAM" id="SSF54211">
    <property type="entry name" value="Ribosomal protein S5 domain 2-like"/>
    <property type="match status" value="1"/>
</dbReference>
<dbReference type="Proteomes" id="UP000034752">
    <property type="component" value="Unassembled WGS sequence"/>
</dbReference>
<evidence type="ECO:0000256" key="4">
    <source>
        <dbReference type="ARBA" id="ARBA00022801"/>
    </source>
</evidence>
<sequence>MPEKYLERVIHHPVLTLRYFKNTSRRPVAPLRVVVSSKVAKKATVRNLIHRRIREIWRQLPVPPNLSVALYTKTAILDKSFAELKAIITHLSKQLH</sequence>
<reference evidence="6 7" key="1">
    <citation type="journal article" date="2015" name="Nature">
        <title>rRNA introns, odd ribosomes, and small enigmatic genomes across a large radiation of phyla.</title>
        <authorList>
            <person name="Brown C.T."/>
            <person name="Hug L.A."/>
            <person name="Thomas B.C."/>
            <person name="Sharon I."/>
            <person name="Castelle C.J."/>
            <person name="Singh A."/>
            <person name="Wilkins M.J."/>
            <person name="Williams K.H."/>
            <person name="Banfield J.F."/>
        </authorList>
    </citation>
    <scope>NUCLEOTIDE SEQUENCE [LARGE SCALE GENOMIC DNA]</scope>
</reference>
<proteinExistence type="predicted"/>
<evidence type="ECO:0000256" key="5">
    <source>
        <dbReference type="ARBA" id="ARBA00022884"/>
    </source>
</evidence>
<evidence type="ECO:0000313" key="6">
    <source>
        <dbReference type="EMBL" id="KKT53258.1"/>
    </source>
</evidence>
<keyword evidence="1" id="KW-0819">tRNA processing</keyword>
<dbReference type="Pfam" id="PF00825">
    <property type="entry name" value="Ribonuclease_P"/>
    <property type="match status" value="1"/>
</dbReference>
<gene>
    <name evidence="6" type="ORF">VE96_C0001G0013</name>
</gene>